<proteinExistence type="predicted"/>
<reference evidence="1 2" key="1">
    <citation type="submission" date="2015-10" db="EMBL/GenBank/DDBJ databases">
        <title>Draft genome sequence of Salegentibacter salinarum KCTC 12975.</title>
        <authorList>
            <person name="Lin W."/>
            <person name="Zheng Q."/>
        </authorList>
    </citation>
    <scope>NUCLEOTIDE SEQUENCE [LARGE SCALE GENOMIC DNA]</scope>
    <source>
        <strain evidence="1 2">KCTC 12975</strain>
    </source>
</reference>
<dbReference type="EMBL" id="LKTS01000023">
    <property type="protein sequence ID" value="PKD18403.1"/>
    <property type="molecule type" value="Genomic_DNA"/>
</dbReference>
<organism evidence="1 2">
    <name type="scientific">Salegentibacter salinarum</name>
    <dbReference type="NCBI Taxonomy" id="447422"/>
    <lineage>
        <taxon>Bacteria</taxon>
        <taxon>Pseudomonadati</taxon>
        <taxon>Bacteroidota</taxon>
        <taxon>Flavobacteriia</taxon>
        <taxon>Flavobacteriales</taxon>
        <taxon>Flavobacteriaceae</taxon>
        <taxon>Salegentibacter</taxon>
    </lineage>
</organism>
<dbReference type="InterPro" id="IPR045391">
    <property type="entry name" value="DUF6520"/>
</dbReference>
<dbReference type="Pfam" id="PF20130">
    <property type="entry name" value="DUF6520"/>
    <property type="match status" value="1"/>
</dbReference>
<sequence length="74" mass="8032">MAFATVGTNYAAATGFIETDEGWKPVTVNCEEGSFDCRVYLESDTETPYTVYPVANSQSEPLESSSPLPIMISD</sequence>
<keyword evidence="2" id="KW-1185">Reference proteome</keyword>
<dbReference type="Proteomes" id="UP000232673">
    <property type="component" value="Unassembled WGS sequence"/>
</dbReference>
<evidence type="ECO:0000313" key="2">
    <source>
        <dbReference type="Proteomes" id="UP000232673"/>
    </source>
</evidence>
<comment type="caution">
    <text evidence="1">The sequence shown here is derived from an EMBL/GenBank/DDBJ whole genome shotgun (WGS) entry which is preliminary data.</text>
</comment>
<name>A0A2N0TUI0_9FLAO</name>
<protein>
    <submittedName>
        <fullName evidence="1">Uncharacterized protein</fullName>
    </submittedName>
</protein>
<accession>A0A2N0TUI0</accession>
<gene>
    <name evidence="1" type="ORF">APR41_04430</name>
</gene>
<evidence type="ECO:0000313" key="1">
    <source>
        <dbReference type="EMBL" id="PKD18403.1"/>
    </source>
</evidence>
<dbReference type="AlphaFoldDB" id="A0A2N0TUI0"/>